<sequence length="70" mass="7915">MLIKKVFNNNVALVNRTGTEMIVMGKGIAFQKKVGEYIDESIVDKGFVLEKESQVSNKLLQLIDFNKVKL</sequence>
<dbReference type="AlphaFoldDB" id="J8D1H9"/>
<evidence type="ECO:0000313" key="3">
    <source>
        <dbReference type="Proteomes" id="UP000006977"/>
    </source>
</evidence>
<reference evidence="2 3" key="1">
    <citation type="submission" date="2012-04" db="EMBL/GenBank/DDBJ databases">
        <title>The Genome Sequence of Bacillus cereus HuA4-10.</title>
        <authorList>
            <consortium name="The Broad Institute Genome Sequencing Platform"/>
            <consortium name="The Broad Institute Genome Sequencing Center for Infectious Disease"/>
            <person name="Feldgarden M."/>
            <person name="Van der Auwera G.A."/>
            <person name="Mahillon J."/>
            <person name="Duprez V."/>
            <person name="Timmery S."/>
            <person name="Mattelet C."/>
            <person name="Dierick K."/>
            <person name="Sun M."/>
            <person name="Yu Z."/>
            <person name="Zhu L."/>
            <person name="Hu X."/>
            <person name="Shank E.B."/>
            <person name="Swiecicka I."/>
            <person name="Hansen B.M."/>
            <person name="Andrup L."/>
            <person name="Young S.K."/>
            <person name="Zeng Q."/>
            <person name="Gargeya S."/>
            <person name="Fitzgerald M."/>
            <person name="Haas B."/>
            <person name="Abouelleil A."/>
            <person name="Alvarado L."/>
            <person name="Arachchi H.M."/>
            <person name="Berlin A."/>
            <person name="Chapman S.B."/>
            <person name="Goldberg J."/>
            <person name="Griggs A."/>
            <person name="Gujja S."/>
            <person name="Hansen M."/>
            <person name="Howarth C."/>
            <person name="Imamovic A."/>
            <person name="Larimer J."/>
            <person name="McCowen C."/>
            <person name="Montmayeur A."/>
            <person name="Murphy C."/>
            <person name="Neiman D."/>
            <person name="Pearson M."/>
            <person name="Priest M."/>
            <person name="Roberts A."/>
            <person name="Saif S."/>
            <person name="Shea T."/>
            <person name="Sisk P."/>
            <person name="Sykes S."/>
            <person name="Wortman J."/>
            <person name="Nusbaum C."/>
            <person name="Birren B."/>
        </authorList>
    </citation>
    <scope>NUCLEOTIDE SEQUENCE [LARGE SCALE GENOMIC DNA]</scope>
    <source>
        <strain evidence="2 3">HuA4-10</strain>
    </source>
</reference>
<dbReference type="EMBL" id="AHEA01000045">
    <property type="protein sequence ID" value="EJQ73397.1"/>
    <property type="molecule type" value="Genomic_DNA"/>
</dbReference>
<dbReference type="InterPro" id="IPR036650">
    <property type="entry name" value="CAT_RNA-bd_dom_sf"/>
</dbReference>
<proteinExistence type="predicted"/>
<dbReference type="SUPFAM" id="SSF50151">
    <property type="entry name" value="SacY-like RNA-binding domain"/>
    <property type="match status" value="1"/>
</dbReference>
<dbReference type="Gene3D" id="2.30.24.10">
    <property type="entry name" value="CAT RNA-binding domain"/>
    <property type="match status" value="1"/>
</dbReference>
<evidence type="ECO:0000313" key="2">
    <source>
        <dbReference type="EMBL" id="EJQ73397.1"/>
    </source>
</evidence>
<dbReference type="Proteomes" id="UP000006977">
    <property type="component" value="Unassembled WGS sequence"/>
</dbReference>
<dbReference type="HOGENOM" id="CLU_078802_3_2_9"/>
<name>J8D1H9_BACCE</name>
<organism evidence="2 3">
    <name type="scientific">Bacillus cereus HuA4-10</name>
    <dbReference type="NCBI Taxonomy" id="1053206"/>
    <lineage>
        <taxon>Bacteria</taxon>
        <taxon>Bacillati</taxon>
        <taxon>Bacillota</taxon>
        <taxon>Bacilli</taxon>
        <taxon>Bacillales</taxon>
        <taxon>Bacillaceae</taxon>
        <taxon>Bacillus</taxon>
        <taxon>Bacillus cereus group</taxon>
    </lineage>
</organism>
<feature type="domain" description="CAT RNA-binding" evidence="1">
    <location>
        <begin position="1"/>
        <end position="59"/>
    </location>
</feature>
<dbReference type="Pfam" id="PF03123">
    <property type="entry name" value="CAT_RBD"/>
    <property type="match status" value="1"/>
</dbReference>
<dbReference type="SMART" id="SM01061">
    <property type="entry name" value="CAT_RBD"/>
    <property type="match status" value="1"/>
</dbReference>
<dbReference type="GO" id="GO:0003723">
    <property type="term" value="F:RNA binding"/>
    <property type="evidence" value="ECO:0007669"/>
    <property type="project" value="InterPro"/>
</dbReference>
<accession>J8D1H9</accession>
<protein>
    <recommendedName>
        <fullName evidence="1">CAT RNA-binding domain-containing protein</fullName>
    </recommendedName>
</protein>
<dbReference type="InterPro" id="IPR004341">
    <property type="entry name" value="CAT_RNA-bd_dom"/>
</dbReference>
<dbReference type="PATRIC" id="fig|1053206.3.peg.5182"/>
<evidence type="ECO:0000259" key="1">
    <source>
        <dbReference type="SMART" id="SM01061"/>
    </source>
</evidence>
<comment type="caution">
    <text evidence="2">The sequence shown here is derived from an EMBL/GenBank/DDBJ whole genome shotgun (WGS) entry which is preliminary data.</text>
</comment>
<gene>
    <name evidence="2" type="ORF">IGC_05068</name>
</gene>